<evidence type="ECO:0000256" key="3">
    <source>
        <dbReference type="ARBA" id="ARBA00022603"/>
    </source>
</evidence>
<evidence type="ECO:0000256" key="4">
    <source>
        <dbReference type="ARBA" id="ARBA00022679"/>
    </source>
</evidence>
<dbReference type="InterPro" id="IPR000878">
    <property type="entry name" value="4pyrrol_Mease"/>
</dbReference>
<dbReference type="EMBL" id="PFQB01000064">
    <property type="protein sequence ID" value="PJA14033.1"/>
    <property type="molecule type" value="Genomic_DNA"/>
</dbReference>
<reference evidence="8" key="1">
    <citation type="submission" date="2017-09" db="EMBL/GenBank/DDBJ databases">
        <title>Depth-based differentiation of microbial function through sediment-hosted aquifers and enrichment of novel symbionts in the deep terrestrial subsurface.</title>
        <authorList>
            <person name="Probst A.J."/>
            <person name="Ladd B."/>
            <person name="Jarett J.K."/>
            <person name="Geller-Mcgrath D.E."/>
            <person name="Sieber C.M.K."/>
            <person name="Emerson J.B."/>
            <person name="Anantharaman K."/>
            <person name="Thomas B.C."/>
            <person name="Malmstrom R."/>
            <person name="Stieglmeier M."/>
            <person name="Klingl A."/>
            <person name="Woyke T."/>
            <person name="Ryan C.M."/>
            <person name="Banfield J.F."/>
        </authorList>
    </citation>
    <scope>NUCLEOTIDE SEQUENCE [LARGE SCALE GENOMIC DNA]</scope>
</reference>
<evidence type="ECO:0000313" key="8">
    <source>
        <dbReference type="Proteomes" id="UP000228952"/>
    </source>
</evidence>
<evidence type="ECO:0000256" key="2">
    <source>
        <dbReference type="ARBA" id="ARBA00022552"/>
    </source>
</evidence>
<evidence type="ECO:0000259" key="6">
    <source>
        <dbReference type="Pfam" id="PF00590"/>
    </source>
</evidence>
<accession>A0A2M7W1Y9</accession>
<dbReference type="InterPro" id="IPR014777">
    <property type="entry name" value="4pyrrole_Mease_sub1"/>
</dbReference>
<dbReference type="Gene3D" id="3.40.1010.10">
    <property type="entry name" value="Cobalt-precorrin-4 Transmethylase, Domain 1"/>
    <property type="match status" value="1"/>
</dbReference>
<name>A0A2M7W1Y9_9BACT</name>
<dbReference type="PANTHER" id="PTHR46111">
    <property type="entry name" value="RIBOSOMAL RNA SMALL SUBUNIT METHYLTRANSFERASE I"/>
    <property type="match status" value="1"/>
</dbReference>
<dbReference type="InterPro" id="IPR014776">
    <property type="entry name" value="4pyrrole_Mease_sub2"/>
</dbReference>
<dbReference type="InterPro" id="IPR035996">
    <property type="entry name" value="4pyrrol_Methylase_sf"/>
</dbReference>
<evidence type="ECO:0000256" key="1">
    <source>
        <dbReference type="ARBA" id="ARBA00022490"/>
    </source>
</evidence>
<dbReference type="PANTHER" id="PTHR46111:SF1">
    <property type="entry name" value="RIBOSOMAL RNA SMALL SUBUNIT METHYLTRANSFERASE I"/>
    <property type="match status" value="1"/>
</dbReference>
<dbReference type="PIRSF" id="PIRSF005917">
    <property type="entry name" value="MTase_YraL"/>
    <property type="match status" value="1"/>
</dbReference>
<dbReference type="InterPro" id="IPR008189">
    <property type="entry name" value="rRNA_ssu_MeTfrase_I"/>
</dbReference>
<dbReference type="Proteomes" id="UP000228952">
    <property type="component" value="Unassembled WGS sequence"/>
</dbReference>
<sequence length="250" mass="27735">METGTLYMIATPIGNLGDISQRALDIIGTCDYLISETPAVTKKLLTRYGIKKAVNWYRESNHKGMSALVLDDIVIRNMTIGVVSEAGTPVVSDPGAKLLSDAYARGVKVIPIPGSSAVTTAISAFPVASAKFLFWGFAPRKEGEFRRMITDNLAFVVKEKVAIVYFESPFRLKKTLGFLVKLGKELEEKELELRVGLGKEMTKVFEAYVFDTPEGILSKETRDFKLDKGEATLVIVIKKRHNERNGRDNK</sequence>
<evidence type="ECO:0000256" key="5">
    <source>
        <dbReference type="ARBA" id="ARBA00022691"/>
    </source>
</evidence>
<comment type="caution">
    <text evidence="7">The sequence shown here is derived from an EMBL/GenBank/DDBJ whole genome shotgun (WGS) entry which is preliminary data.</text>
</comment>
<dbReference type="Gene3D" id="3.30.950.10">
    <property type="entry name" value="Methyltransferase, Cobalt-precorrin-4 Transmethylase, Domain 2"/>
    <property type="match status" value="1"/>
</dbReference>
<keyword evidence="1" id="KW-0963">Cytoplasm</keyword>
<keyword evidence="4 7" id="KW-0808">Transferase</keyword>
<gene>
    <name evidence="7" type="ORF">COX64_02530</name>
</gene>
<organism evidence="7 8">
    <name type="scientific">Candidatus Dojkabacteria bacterium CG_4_10_14_0_2_um_filter_Dojkabacteria_WS6_41_15</name>
    <dbReference type="NCBI Taxonomy" id="2014249"/>
    <lineage>
        <taxon>Bacteria</taxon>
        <taxon>Candidatus Dojkabacteria</taxon>
    </lineage>
</organism>
<keyword evidence="2" id="KW-0698">rRNA processing</keyword>
<dbReference type="GO" id="GO:0006364">
    <property type="term" value="P:rRNA processing"/>
    <property type="evidence" value="ECO:0007669"/>
    <property type="project" value="UniProtKB-KW"/>
</dbReference>
<dbReference type="GO" id="GO:0008168">
    <property type="term" value="F:methyltransferase activity"/>
    <property type="evidence" value="ECO:0007669"/>
    <property type="project" value="UniProtKB-KW"/>
</dbReference>
<dbReference type="GO" id="GO:0032259">
    <property type="term" value="P:methylation"/>
    <property type="evidence" value="ECO:0007669"/>
    <property type="project" value="UniProtKB-KW"/>
</dbReference>
<keyword evidence="5" id="KW-0949">S-adenosyl-L-methionine</keyword>
<dbReference type="AlphaFoldDB" id="A0A2M7W1Y9"/>
<keyword evidence="3 7" id="KW-0489">Methyltransferase</keyword>
<protein>
    <submittedName>
        <fullName evidence="7">16S rRNA (Cytidine(1402)-2'-O)-methyltransferase</fullName>
    </submittedName>
</protein>
<feature type="domain" description="Tetrapyrrole methylase" evidence="6">
    <location>
        <begin position="5"/>
        <end position="209"/>
    </location>
</feature>
<evidence type="ECO:0000313" key="7">
    <source>
        <dbReference type="EMBL" id="PJA14033.1"/>
    </source>
</evidence>
<dbReference type="SUPFAM" id="SSF53790">
    <property type="entry name" value="Tetrapyrrole methylase"/>
    <property type="match status" value="1"/>
</dbReference>
<dbReference type="Pfam" id="PF00590">
    <property type="entry name" value="TP_methylase"/>
    <property type="match status" value="1"/>
</dbReference>
<proteinExistence type="predicted"/>